<dbReference type="AlphaFoldDB" id="A0A3P8FR41"/>
<dbReference type="EMBL" id="UZAH01033017">
    <property type="protein sequence ID" value="VDP25559.1"/>
    <property type="molecule type" value="Genomic_DNA"/>
</dbReference>
<feature type="compositionally biased region" description="Acidic residues" evidence="1">
    <location>
        <begin position="143"/>
        <end position="153"/>
    </location>
</feature>
<proteinExistence type="predicted"/>
<evidence type="ECO:0000256" key="1">
    <source>
        <dbReference type="SAM" id="MobiDB-lite"/>
    </source>
</evidence>
<feature type="region of interest" description="Disordered" evidence="1">
    <location>
        <begin position="164"/>
        <end position="211"/>
    </location>
</feature>
<feature type="region of interest" description="Disordered" evidence="1">
    <location>
        <begin position="134"/>
        <end position="153"/>
    </location>
</feature>
<gene>
    <name evidence="2" type="ORF">HPBE_LOCUS21451</name>
</gene>
<feature type="compositionally biased region" description="Polar residues" evidence="1">
    <location>
        <begin position="180"/>
        <end position="192"/>
    </location>
</feature>
<protein>
    <submittedName>
        <fullName evidence="2">Uncharacterized protein</fullName>
    </submittedName>
</protein>
<evidence type="ECO:0000313" key="2">
    <source>
        <dbReference type="EMBL" id="VDP25559.1"/>
    </source>
</evidence>
<organism evidence="2">
    <name type="scientific">Heligmosomoides polygyrus</name>
    <name type="common">Parasitic roundworm</name>
    <dbReference type="NCBI Taxonomy" id="6339"/>
    <lineage>
        <taxon>Eukaryota</taxon>
        <taxon>Metazoa</taxon>
        <taxon>Ecdysozoa</taxon>
        <taxon>Nematoda</taxon>
        <taxon>Chromadorea</taxon>
        <taxon>Rhabditida</taxon>
        <taxon>Rhabditina</taxon>
        <taxon>Rhabditomorpha</taxon>
        <taxon>Strongyloidea</taxon>
        <taxon>Heligmosomidae</taxon>
        <taxon>Heligmosomoides</taxon>
    </lineage>
</organism>
<feature type="compositionally biased region" description="Basic and acidic residues" evidence="1">
    <location>
        <begin position="110"/>
        <end position="123"/>
    </location>
</feature>
<feature type="region of interest" description="Disordered" evidence="1">
    <location>
        <begin position="55"/>
        <end position="123"/>
    </location>
</feature>
<reference evidence="2" key="1">
    <citation type="submission" date="2018-11" db="EMBL/GenBank/DDBJ databases">
        <authorList>
            <consortium name="Pathogen Informatics"/>
        </authorList>
    </citation>
    <scope>NUCLEOTIDE SEQUENCE [LARGE SCALE GENOMIC DNA]</scope>
</reference>
<name>A0A3P8FR41_HELPZ</name>
<dbReference type="OrthoDB" id="5877415at2759"/>
<accession>A0A3P8FR41</accession>
<sequence>MEFEEPNDIFMSIDDPRVGTVDSEGNVLVPVDEDGRILPGFEHLLRSVQEPLNNNAMASTINTEAPPYGPPTARPGSNADAGSPGEGEMGYDQNELDKADSNLPPLGDYTDSRENDVVDDAPVKDNLTELLSLANNAGGSNSDVDESVDADDVLDEVLELASDNVELKEQHKPSPASEDWPNNPSIRVSQNEALEETRLKQSSDEIAPDDFIRTRTEQKIEEVAKELPSDSDDVGDESETDLIFVRKGDVLHLDESLARPDGASTSTIFSLVSSVVFCHYALAHLI</sequence>